<feature type="chain" id="PRO_5017644803" evidence="1">
    <location>
        <begin position="27"/>
        <end position="281"/>
    </location>
</feature>
<proteinExistence type="predicted"/>
<evidence type="ECO:0000256" key="1">
    <source>
        <dbReference type="SAM" id="SignalP"/>
    </source>
</evidence>
<evidence type="ECO:0000313" key="2">
    <source>
        <dbReference type="EMBL" id="RFT15950.1"/>
    </source>
</evidence>
<gene>
    <name evidence="2" type="ORF">OP8BY_2348</name>
</gene>
<comment type="caution">
    <text evidence="2">The sequence shown here is derived from an EMBL/GenBank/DDBJ whole genome shotgun (WGS) entry which is preliminary data.</text>
</comment>
<reference evidence="2 3" key="1">
    <citation type="submission" date="2018-08" db="EMBL/GenBank/DDBJ databases">
        <title>Genome analysis of the thermophilic bacterium of the candidate phylum Aminicenantes from deep subsurface aquifer revealed its physiology and ecological role.</title>
        <authorList>
            <person name="Kadnikov V.V."/>
            <person name="Mardanov A.V."/>
            <person name="Beletsky A.V."/>
            <person name="Karnachuk O.V."/>
            <person name="Ravin N.V."/>
        </authorList>
    </citation>
    <scope>NUCLEOTIDE SEQUENCE [LARGE SCALE GENOMIC DNA]</scope>
    <source>
        <strain evidence="2">BY38</strain>
    </source>
</reference>
<sequence>MQLKTAARNLLTATFVLLLSFSSSRAQFTTDEIARRGEQEEFLLKARITGFRDLGKGITLPIRVYLKKGDTELTAVWKNPSGVINGYYEGWQYEIAAYRLDKLLGLNLIPPTVERRFQGQRGSLQLWVEHKYDLLEIVDNKIQLPKEGWEAVNLERMQYLTRAFDSLIANEDRSLQNTLLTEDWRTILIDHSRSFRSDARFTNNLMYGLRPLRPGGIPLPFKRLPAEFVERLKALTFDSIRQAVGSYLTTREINSVLARRDLILKEIEEMISAYGRGEVLY</sequence>
<dbReference type="EMBL" id="QUAH01000006">
    <property type="protein sequence ID" value="RFT15950.1"/>
    <property type="molecule type" value="Genomic_DNA"/>
</dbReference>
<keyword evidence="1" id="KW-0732">Signal</keyword>
<dbReference type="Proteomes" id="UP000257323">
    <property type="component" value="Unassembled WGS sequence"/>
</dbReference>
<evidence type="ECO:0000313" key="3">
    <source>
        <dbReference type="Proteomes" id="UP000257323"/>
    </source>
</evidence>
<name>A0A3E2BMF8_9BACT</name>
<protein>
    <submittedName>
        <fullName evidence="2">Metallophosphoesterase</fullName>
    </submittedName>
</protein>
<feature type="signal peptide" evidence="1">
    <location>
        <begin position="1"/>
        <end position="26"/>
    </location>
</feature>
<organism evidence="2 3">
    <name type="scientific">Candidatus Saccharicenans subterraneus</name>
    <dbReference type="NCBI Taxonomy" id="2508984"/>
    <lineage>
        <taxon>Bacteria</taxon>
        <taxon>Candidatus Aminicenantota</taxon>
        <taxon>Candidatus Aminicenantia</taxon>
        <taxon>Candidatus Aminicenantales</taxon>
        <taxon>Candidatus Saccharicenantaceae</taxon>
        <taxon>Candidatus Saccharicenans</taxon>
    </lineage>
</organism>
<accession>A0A3E2BMF8</accession>
<dbReference type="AlphaFoldDB" id="A0A3E2BMF8"/>